<dbReference type="Gene3D" id="3.20.20.70">
    <property type="entry name" value="Aldolase class I"/>
    <property type="match status" value="1"/>
</dbReference>
<evidence type="ECO:0000256" key="6">
    <source>
        <dbReference type="ARBA" id="ARBA00023014"/>
    </source>
</evidence>
<comment type="cofactor">
    <cofactor evidence="1">
        <name>[4Fe-4S] cluster</name>
        <dbReference type="ChEBI" id="CHEBI:49883"/>
    </cofactor>
</comment>
<evidence type="ECO:0000256" key="4">
    <source>
        <dbReference type="ARBA" id="ARBA00022723"/>
    </source>
</evidence>
<gene>
    <name evidence="8" type="ordered locus">Ethha_1418</name>
</gene>
<evidence type="ECO:0000256" key="2">
    <source>
        <dbReference type="ARBA" id="ARBA00022485"/>
    </source>
</evidence>
<dbReference type="Pfam" id="PF04055">
    <property type="entry name" value="Radical_SAM"/>
    <property type="match status" value="1"/>
</dbReference>
<reference evidence="8 9" key="1">
    <citation type="submission" date="2010-12" db="EMBL/GenBank/DDBJ databases">
        <title>Complete sequence of Ethanoligenens harbinense YUAN-3.</title>
        <authorList>
            <person name="Lucas S."/>
            <person name="Copeland A."/>
            <person name="Lapidus A."/>
            <person name="Cheng J.-F."/>
            <person name="Bruce D."/>
            <person name="Goodwin L."/>
            <person name="Pitluck S."/>
            <person name="Chertkov O."/>
            <person name="Misra M."/>
            <person name="Detter J.C."/>
            <person name="Han C."/>
            <person name="Tapia R."/>
            <person name="Land M."/>
            <person name="Hauser L."/>
            <person name="Jeffries C."/>
            <person name="Kyrpides N."/>
            <person name="Ivanova N."/>
            <person name="Mikhailova N."/>
            <person name="Wang A."/>
            <person name="Mouttaki H."/>
            <person name="He Z."/>
            <person name="Zhou J."/>
            <person name="Hemme C.L."/>
            <person name="Woyke T."/>
        </authorList>
    </citation>
    <scope>NUCLEOTIDE SEQUENCE [LARGE SCALE GENOMIC DNA]</scope>
    <source>
        <strain evidence="9">DSM 18485 / JCM 12961 / CGMCC 1.5033 / YUAN-3</strain>
    </source>
</reference>
<dbReference type="NCBIfam" id="TIGR04085">
    <property type="entry name" value="rSAM_more_4Fe4S"/>
    <property type="match status" value="1"/>
</dbReference>
<feature type="domain" description="Radical SAM core" evidence="7">
    <location>
        <begin position="91"/>
        <end position="321"/>
    </location>
</feature>
<dbReference type="CDD" id="cd01335">
    <property type="entry name" value="Radical_SAM"/>
    <property type="match status" value="1"/>
</dbReference>
<dbReference type="Pfam" id="PF13186">
    <property type="entry name" value="SPASM"/>
    <property type="match status" value="1"/>
</dbReference>
<dbReference type="SFLD" id="SFLDG01067">
    <property type="entry name" value="SPASM/twitch_domain_containing"/>
    <property type="match status" value="1"/>
</dbReference>
<dbReference type="GO" id="GO:0016491">
    <property type="term" value="F:oxidoreductase activity"/>
    <property type="evidence" value="ECO:0007669"/>
    <property type="project" value="InterPro"/>
</dbReference>
<sequence length="452" mass="50698">MIHTFASNGHRLVVDVNSGSISELDEISYALLEFAGEDMTRVLPQKAGERLAARYGVNALREAWEELFALKEDGRLFSPDVYAAYRNAGDMAPVKSMCLNVAHDCNLRCSYCFASTGDFGGGRKLMPFSVGKQAVDFLLEHAGNRRNLELDFFGGEPMMNFDVVKEVVAYGREAEQKAGKHIRFTTTTNALVLDDEKIDFINREMYNVVLSIDGRQSVHDRMRRRIDGSGSYQTILANIKRLVERREHRNYYVRGTFTHENLDFAEDVLALADEGFKEISVEPVILPEGHPLALRKDDLPHIFAEYDRLALEMIRRAKAGNGFNFFHFMIDMEHGPCAIKLLRGCGCGNEYVAVTPEGDIYPCHQFVGDRAFRMGNVCNGQFDQAMKNTFSKANIFTKKDCADCWAKFYCSGGCNANNSAYAGNILTPLDISCALERKRVECALMIKAALAE</sequence>
<dbReference type="KEGG" id="eha:Ethha_1418"/>
<dbReference type="PANTHER" id="PTHR43273">
    <property type="entry name" value="ANAEROBIC SULFATASE-MATURATING ENZYME HOMOLOG ASLB-RELATED"/>
    <property type="match status" value="1"/>
</dbReference>
<keyword evidence="3" id="KW-0949">S-adenosyl-L-methionine</keyword>
<dbReference type="InterPro" id="IPR023885">
    <property type="entry name" value="4Fe4S-binding_SPASM_dom"/>
</dbReference>
<dbReference type="InterPro" id="IPR007197">
    <property type="entry name" value="rSAM"/>
</dbReference>
<dbReference type="EMBL" id="CP002400">
    <property type="protein sequence ID" value="ADU26955.1"/>
    <property type="molecule type" value="Genomic_DNA"/>
</dbReference>
<evidence type="ECO:0000256" key="5">
    <source>
        <dbReference type="ARBA" id="ARBA00023004"/>
    </source>
</evidence>
<dbReference type="STRING" id="663278.Ethha_1418"/>
<dbReference type="HOGENOM" id="CLU_009273_3_3_9"/>
<keyword evidence="4" id="KW-0479">Metal-binding</keyword>
<keyword evidence="2" id="KW-0004">4Fe-4S</keyword>
<keyword evidence="6" id="KW-0411">Iron-sulfur</keyword>
<dbReference type="InterPro" id="IPR023867">
    <property type="entry name" value="Sulphatase_maturase_rSAM"/>
</dbReference>
<evidence type="ECO:0000313" key="8">
    <source>
        <dbReference type="EMBL" id="ADU26955.1"/>
    </source>
</evidence>
<dbReference type="InterPro" id="IPR058240">
    <property type="entry name" value="rSAM_sf"/>
</dbReference>
<dbReference type="SFLD" id="SFLDG01384">
    <property type="entry name" value="thioether_bond_formation_requi"/>
    <property type="match status" value="1"/>
</dbReference>
<dbReference type="InterPro" id="IPR013785">
    <property type="entry name" value="Aldolase_TIM"/>
</dbReference>
<evidence type="ECO:0000259" key="7">
    <source>
        <dbReference type="PROSITE" id="PS51918"/>
    </source>
</evidence>
<protein>
    <submittedName>
        <fullName evidence="8">Radical SAM domain protein</fullName>
    </submittedName>
</protein>
<dbReference type="eggNOG" id="COG0641">
    <property type="taxonomic scope" value="Bacteria"/>
</dbReference>
<dbReference type="SUPFAM" id="SSF102114">
    <property type="entry name" value="Radical SAM enzymes"/>
    <property type="match status" value="1"/>
</dbReference>
<dbReference type="SFLD" id="SFLDG01386">
    <property type="entry name" value="main_SPASM_domain-containing"/>
    <property type="match status" value="1"/>
</dbReference>
<dbReference type="RefSeq" id="WP_013485310.1">
    <property type="nucleotide sequence ID" value="NC_014828.1"/>
</dbReference>
<proteinExistence type="predicted"/>
<dbReference type="NCBIfam" id="TIGR03974">
    <property type="entry name" value="rSAM_six_Cys"/>
    <property type="match status" value="1"/>
</dbReference>
<keyword evidence="9" id="KW-1185">Reference proteome</keyword>
<dbReference type="SFLD" id="SFLDS00029">
    <property type="entry name" value="Radical_SAM"/>
    <property type="match status" value="1"/>
</dbReference>
<dbReference type="PROSITE" id="PS51918">
    <property type="entry name" value="RADICAL_SAM"/>
    <property type="match status" value="1"/>
</dbReference>
<name>E6U6Y8_ETHHY</name>
<dbReference type="AlphaFoldDB" id="E6U6Y8"/>
<dbReference type="GO" id="GO:0046872">
    <property type="term" value="F:metal ion binding"/>
    <property type="evidence" value="ECO:0007669"/>
    <property type="project" value="UniProtKB-KW"/>
</dbReference>
<evidence type="ECO:0000313" key="9">
    <source>
        <dbReference type="Proteomes" id="UP000001551"/>
    </source>
</evidence>
<evidence type="ECO:0000256" key="1">
    <source>
        <dbReference type="ARBA" id="ARBA00001966"/>
    </source>
</evidence>
<dbReference type="InterPro" id="IPR047602">
    <property type="entry name" value="SPASM_CteB-like"/>
</dbReference>
<evidence type="ECO:0000256" key="3">
    <source>
        <dbReference type="ARBA" id="ARBA00022691"/>
    </source>
</evidence>
<dbReference type="InterPro" id="IPR024025">
    <property type="entry name" value="SCIFF_rSAM_maturase"/>
</dbReference>
<accession>E6U6Y8</accession>
<dbReference type="GO" id="GO:0051539">
    <property type="term" value="F:4 iron, 4 sulfur cluster binding"/>
    <property type="evidence" value="ECO:0007669"/>
    <property type="project" value="UniProtKB-KW"/>
</dbReference>
<organism evidence="8 9">
    <name type="scientific">Ethanoligenens harbinense (strain DSM 18485 / JCM 12961 / CGMCC 1.5033 / YUAN-3)</name>
    <dbReference type="NCBI Taxonomy" id="663278"/>
    <lineage>
        <taxon>Bacteria</taxon>
        <taxon>Bacillati</taxon>
        <taxon>Bacillota</taxon>
        <taxon>Clostridia</taxon>
        <taxon>Eubacteriales</taxon>
        <taxon>Oscillospiraceae</taxon>
        <taxon>Ethanoligenens</taxon>
    </lineage>
</organism>
<dbReference type="CDD" id="cd21124">
    <property type="entry name" value="SPASM_CteB-like"/>
    <property type="match status" value="1"/>
</dbReference>
<keyword evidence="5" id="KW-0408">Iron</keyword>
<dbReference type="PANTHER" id="PTHR43273:SF8">
    <property type="entry name" value="RADICAL SAM DOMAIN PROTEIN"/>
    <property type="match status" value="1"/>
</dbReference>
<dbReference type="Proteomes" id="UP000001551">
    <property type="component" value="Chromosome"/>
</dbReference>
<dbReference type="InterPro" id="IPR000385">
    <property type="entry name" value="MoaA_NifB_PqqE_Fe-S-bd_CS"/>
</dbReference>
<dbReference type="PROSITE" id="PS01305">
    <property type="entry name" value="MOAA_NIFB_PQQE"/>
    <property type="match status" value="1"/>
</dbReference>